<dbReference type="Gene3D" id="3.40.50.300">
    <property type="entry name" value="P-loop containing nucleotide triphosphate hydrolases"/>
    <property type="match status" value="1"/>
</dbReference>
<dbReference type="SUPFAM" id="SSF48452">
    <property type="entry name" value="TPR-like"/>
    <property type="match status" value="1"/>
</dbReference>
<evidence type="ECO:0000313" key="4">
    <source>
        <dbReference type="Proteomes" id="UP001614394"/>
    </source>
</evidence>
<dbReference type="RefSeq" id="WP_399643576.1">
    <property type="nucleotide sequence ID" value="NZ_JBITYG010000001.1"/>
</dbReference>
<comment type="caution">
    <text evidence="3">The sequence shown here is derived from an EMBL/GenBank/DDBJ whole genome shotgun (WGS) entry which is preliminary data.</text>
</comment>
<evidence type="ECO:0000256" key="1">
    <source>
        <dbReference type="SAM" id="MobiDB-lite"/>
    </source>
</evidence>
<dbReference type="PRINTS" id="PR00038">
    <property type="entry name" value="HTHLUXR"/>
</dbReference>
<organism evidence="3 4">
    <name type="scientific">Streptomyces fildesensis</name>
    <dbReference type="NCBI Taxonomy" id="375757"/>
    <lineage>
        <taxon>Bacteria</taxon>
        <taxon>Bacillati</taxon>
        <taxon>Actinomycetota</taxon>
        <taxon>Actinomycetes</taxon>
        <taxon>Kitasatosporales</taxon>
        <taxon>Streptomycetaceae</taxon>
        <taxon>Streptomyces</taxon>
    </lineage>
</organism>
<dbReference type="EMBL" id="JBITYG010000001">
    <property type="protein sequence ID" value="MFI9099276.1"/>
    <property type="molecule type" value="Genomic_DNA"/>
</dbReference>
<dbReference type="CDD" id="cd06170">
    <property type="entry name" value="LuxR_C_like"/>
    <property type="match status" value="1"/>
</dbReference>
<feature type="region of interest" description="Disordered" evidence="1">
    <location>
        <begin position="1"/>
        <end position="29"/>
    </location>
</feature>
<sequence length="754" mass="81023">MPVSQQERERRQDRPQAGPERLGPRRSLVGRETETVVLAGRLRDPSVRLLTLTGPAGVGKSRLAAEAAAGAADFFDEVRYVDLAREALPDRVPEGHVLLVLDGCDQPDVPPVAGIGELIASNDHLVVLATGQEPLRVYGERLLPVAPLPVPETAAAVEPDVQEVQDVPSVALFIRRARDADPGFALTAENVAAVAEICALLEGLPLAVELAAGRLRLFPPHVLLTRLRHRTTVLAGGPVDAPERHRSLTALARWSCRQLDEEQRGHLEQLAVFERGFGLAMLVRVGAEDVLETLIDKNLLTVVDQELGEPRFAVPEPVRSFLLTELEQAGRTDAALDRHASEYQRLVTATEPRLAGTEQEKWLGVLAAESGNISAALRRLRARGEREAVAALVTACRQPWLVQGRLREGLDWCDGLAEDGPGDGGGTLPEPVRARLVDLSGTFTAALGDPDLAVRRHRRALALCKRLGDRRQGALVTARMGMALLLLGDPSGAQAALGPALATLESLGAAGPAAEAGTALAGALRVQGETRKGKELLDRALDAYRRIRDPRGLATALRESAAFAEDAEDLDAAGRALRESLRLYDSIGERTELPATLESFALLLLRASPGQQPRAVRLIAAADALRHSFGGKVPDERWGVLEEALVGLRERLHWTGFATAWAEGLRLAPGAAVAEALAAAVPAPHAEQESPAAQPLTPRQVQVAMLVSEGLTNRQIAGQLGISEWTVVNHVRQVMRRLNCTSRVQVAWSVGRWP</sequence>
<gene>
    <name evidence="3" type="ORF">ACIGXA_02040</name>
</gene>
<dbReference type="InterPro" id="IPR000792">
    <property type="entry name" value="Tscrpt_reg_LuxR_C"/>
</dbReference>
<dbReference type="PANTHER" id="PTHR47691">
    <property type="entry name" value="REGULATOR-RELATED"/>
    <property type="match status" value="1"/>
</dbReference>
<dbReference type="SMART" id="SM00421">
    <property type="entry name" value="HTH_LUXR"/>
    <property type="match status" value="1"/>
</dbReference>
<dbReference type="InterPro" id="IPR011990">
    <property type="entry name" value="TPR-like_helical_dom_sf"/>
</dbReference>
<dbReference type="Gene3D" id="1.25.40.10">
    <property type="entry name" value="Tetratricopeptide repeat domain"/>
    <property type="match status" value="1"/>
</dbReference>
<proteinExistence type="predicted"/>
<dbReference type="InterPro" id="IPR027417">
    <property type="entry name" value="P-loop_NTPase"/>
</dbReference>
<dbReference type="InterPro" id="IPR036388">
    <property type="entry name" value="WH-like_DNA-bd_sf"/>
</dbReference>
<keyword evidence="4" id="KW-1185">Reference proteome</keyword>
<dbReference type="InterPro" id="IPR016032">
    <property type="entry name" value="Sig_transdc_resp-reg_C-effctor"/>
</dbReference>
<dbReference type="SUPFAM" id="SSF46894">
    <property type="entry name" value="C-terminal effector domain of the bipartite response regulators"/>
    <property type="match status" value="1"/>
</dbReference>
<dbReference type="Proteomes" id="UP001614394">
    <property type="component" value="Unassembled WGS sequence"/>
</dbReference>
<evidence type="ECO:0000259" key="2">
    <source>
        <dbReference type="PROSITE" id="PS50043"/>
    </source>
</evidence>
<name>A0ABW8BYN1_9ACTN</name>
<accession>A0ABW8BYN1</accession>
<dbReference type="SUPFAM" id="SSF52540">
    <property type="entry name" value="P-loop containing nucleoside triphosphate hydrolases"/>
    <property type="match status" value="1"/>
</dbReference>
<protein>
    <submittedName>
        <fullName evidence="3">LuxR C-terminal-related transcriptional regulator</fullName>
    </submittedName>
</protein>
<dbReference type="Pfam" id="PF00196">
    <property type="entry name" value="GerE"/>
    <property type="match status" value="1"/>
</dbReference>
<feature type="compositionally biased region" description="Basic and acidic residues" evidence="1">
    <location>
        <begin position="1"/>
        <end position="14"/>
    </location>
</feature>
<dbReference type="PANTHER" id="PTHR47691:SF3">
    <property type="entry name" value="HTH-TYPE TRANSCRIPTIONAL REGULATOR RV0890C-RELATED"/>
    <property type="match status" value="1"/>
</dbReference>
<dbReference type="Gene3D" id="1.10.10.10">
    <property type="entry name" value="Winged helix-like DNA-binding domain superfamily/Winged helix DNA-binding domain"/>
    <property type="match status" value="1"/>
</dbReference>
<evidence type="ECO:0000313" key="3">
    <source>
        <dbReference type="EMBL" id="MFI9099276.1"/>
    </source>
</evidence>
<dbReference type="PROSITE" id="PS50043">
    <property type="entry name" value="HTH_LUXR_2"/>
    <property type="match status" value="1"/>
</dbReference>
<reference evidence="3 4" key="1">
    <citation type="submission" date="2024-10" db="EMBL/GenBank/DDBJ databases">
        <title>The Natural Products Discovery Center: Release of the First 8490 Sequenced Strains for Exploring Actinobacteria Biosynthetic Diversity.</title>
        <authorList>
            <person name="Kalkreuter E."/>
            <person name="Kautsar S.A."/>
            <person name="Yang D."/>
            <person name="Bader C.D."/>
            <person name="Teijaro C.N."/>
            <person name="Fluegel L."/>
            <person name="Davis C.M."/>
            <person name="Simpson J.R."/>
            <person name="Lauterbach L."/>
            <person name="Steele A.D."/>
            <person name="Gui C."/>
            <person name="Meng S."/>
            <person name="Li G."/>
            <person name="Viehrig K."/>
            <person name="Ye F."/>
            <person name="Su P."/>
            <person name="Kiefer A.F."/>
            <person name="Nichols A."/>
            <person name="Cepeda A.J."/>
            <person name="Yan W."/>
            <person name="Fan B."/>
            <person name="Jiang Y."/>
            <person name="Adhikari A."/>
            <person name="Zheng C.-J."/>
            <person name="Schuster L."/>
            <person name="Cowan T.M."/>
            <person name="Smanski M.J."/>
            <person name="Chevrette M.G."/>
            <person name="De Carvalho L.P.S."/>
            <person name="Shen B."/>
        </authorList>
    </citation>
    <scope>NUCLEOTIDE SEQUENCE [LARGE SCALE GENOMIC DNA]</scope>
    <source>
        <strain evidence="3 4">NPDC053399</strain>
    </source>
</reference>
<feature type="domain" description="HTH luxR-type" evidence="2">
    <location>
        <begin position="689"/>
        <end position="753"/>
    </location>
</feature>